<dbReference type="EMBL" id="OJIN01000045">
    <property type="protein sequence ID" value="SPD72506.1"/>
    <property type="molecule type" value="Genomic_DNA"/>
</dbReference>
<sequence length="554" mass="60330">MRTYRAYSTYLTLIAFSIIVFSINVSASPVCETVKILDSPLTVEFHIRDAAVGLSLITVTEAINANVYIPPFAPGIISPIVVVASKITSDGDFRVTLESKNISGDTTICHYPVQETGDGPDCEISKINQGPPFSIEFTIQDSDTGLEGIDIIESANAEVFIPDFEPGTTGPVTVVATKIDQAMEIRVQLAATNSAGGISNCDYGEPLEDNDPPTCQIIVKDPGPPSIIEFIIQDVGSGLETISLLENTNVTVSIPNFVTGTKDKVVVQARQLLSHLDFRVVLDSVDLRNNSNITRYPAVNYLRTRPEFDGVGDDSSNYFHDYFKEMVIEKGIDSSNRKINMFSSFASEYFQNTAGMLSSDPCFSTLNHEYMSSLTPSWSETIYEWRITLQMKPAADLLLCVIGCVLRSGENDVWNSARQTGLYRLPWSPNQSIFVPNTNPLITVKALPGAKAGTGFPPGGFYLDARILPGLRPVSVINSLFSLGALFEEGILLSRPVTGFSNASGQTMVELNQGDIIHVTITIPFNNTTDIRFGNDNVLLKYSGVIGTELIADN</sequence>
<proteinExistence type="predicted"/>
<name>A0A445MSR9_9BACT</name>
<protein>
    <submittedName>
        <fullName evidence="1">Uncharacterized protein</fullName>
    </submittedName>
</protein>
<accession>A0A445MSR9</accession>
<evidence type="ECO:0000313" key="1">
    <source>
        <dbReference type="EMBL" id="SPD72506.1"/>
    </source>
</evidence>
<dbReference type="AlphaFoldDB" id="A0A445MSR9"/>
<gene>
    <name evidence="1" type="ORF">PITCH_A1390004</name>
</gene>
<reference evidence="1" key="1">
    <citation type="submission" date="2018-01" db="EMBL/GenBank/DDBJ databases">
        <authorList>
            <person name="Regsiter A."/>
            <person name="William W."/>
        </authorList>
    </citation>
    <scope>NUCLEOTIDE SEQUENCE</scope>
    <source>
        <strain evidence="1">TRIP AH-1</strain>
    </source>
</reference>
<organism evidence="1">
    <name type="scientific">uncultured Desulfobacterium sp</name>
    <dbReference type="NCBI Taxonomy" id="201089"/>
    <lineage>
        <taxon>Bacteria</taxon>
        <taxon>Pseudomonadati</taxon>
        <taxon>Thermodesulfobacteriota</taxon>
        <taxon>Desulfobacteria</taxon>
        <taxon>Desulfobacterales</taxon>
        <taxon>Desulfobacteriaceae</taxon>
        <taxon>Desulfobacterium</taxon>
        <taxon>environmental samples</taxon>
    </lineage>
</organism>